<protein>
    <recommendedName>
        <fullName evidence="3">DUF2958 domain-containing protein</fullName>
    </recommendedName>
</protein>
<dbReference type="Pfam" id="PF11171">
    <property type="entry name" value="DUF2958"/>
    <property type="match status" value="1"/>
</dbReference>
<reference evidence="1 2" key="1">
    <citation type="submission" date="2017-06" db="EMBL/GenBank/DDBJ databases">
        <authorList>
            <person name="Kim H.J."/>
            <person name="Triplett B.A."/>
        </authorList>
    </citation>
    <scope>NUCLEOTIDE SEQUENCE [LARGE SCALE GENOMIC DNA]</scope>
    <source>
        <strain evidence="1 2">SCA</strain>
    </source>
</reference>
<organism evidence="1 2">
    <name type="scientific">Anaerovirgula multivorans</name>
    <dbReference type="NCBI Taxonomy" id="312168"/>
    <lineage>
        <taxon>Bacteria</taxon>
        <taxon>Bacillati</taxon>
        <taxon>Bacillota</taxon>
        <taxon>Clostridia</taxon>
        <taxon>Peptostreptococcales</taxon>
        <taxon>Natronincolaceae</taxon>
        <taxon>Anaerovirgula</taxon>
    </lineage>
</organism>
<dbReference type="Proteomes" id="UP000198304">
    <property type="component" value="Unassembled WGS sequence"/>
</dbReference>
<accession>A0A239CUK7</accession>
<keyword evidence="2" id="KW-1185">Reference proteome</keyword>
<proteinExistence type="predicted"/>
<evidence type="ECO:0000313" key="1">
    <source>
        <dbReference type="EMBL" id="SNS23542.1"/>
    </source>
</evidence>
<dbReference type="AlphaFoldDB" id="A0A239CUK7"/>
<evidence type="ECO:0008006" key="3">
    <source>
        <dbReference type="Google" id="ProtNLM"/>
    </source>
</evidence>
<dbReference type="OrthoDB" id="9815272at2"/>
<gene>
    <name evidence="1" type="ORF">SAMN05446037_1006149</name>
</gene>
<dbReference type="InterPro" id="IPR021341">
    <property type="entry name" value="DUF2958"/>
</dbReference>
<dbReference type="RefSeq" id="WP_089282390.1">
    <property type="nucleotide sequence ID" value="NZ_FZOJ01000006.1"/>
</dbReference>
<sequence length="98" mass="11601">MKLLTEEIRKLILPLYSTEEVEEKVAVVKFFDPYSSWTWYVIEGEEQENGDYLFFGLVHGFEREYGYFALNELESIDFMGAPRIERDLYFSPTPVSKL</sequence>
<evidence type="ECO:0000313" key="2">
    <source>
        <dbReference type="Proteomes" id="UP000198304"/>
    </source>
</evidence>
<dbReference type="EMBL" id="FZOJ01000006">
    <property type="protein sequence ID" value="SNS23542.1"/>
    <property type="molecule type" value="Genomic_DNA"/>
</dbReference>
<name>A0A239CUK7_9FIRM</name>